<evidence type="ECO:0000256" key="1">
    <source>
        <dbReference type="SAM" id="MobiDB-lite"/>
    </source>
</evidence>
<name>A0A4C1V613_EUMVA</name>
<evidence type="ECO:0000313" key="3">
    <source>
        <dbReference type="Proteomes" id="UP000299102"/>
    </source>
</evidence>
<accession>A0A4C1V613</accession>
<feature type="region of interest" description="Disordered" evidence="1">
    <location>
        <begin position="28"/>
        <end position="64"/>
    </location>
</feature>
<keyword evidence="3" id="KW-1185">Reference proteome</keyword>
<feature type="compositionally biased region" description="Basic residues" evidence="1">
    <location>
        <begin position="39"/>
        <end position="49"/>
    </location>
</feature>
<organism evidence="2 3">
    <name type="scientific">Eumeta variegata</name>
    <name type="common">Bagworm moth</name>
    <name type="synonym">Eumeta japonica</name>
    <dbReference type="NCBI Taxonomy" id="151549"/>
    <lineage>
        <taxon>Eukaryota</taxon>
        <taxon>Metazoa</taxon>
        <taxon>Ecdysozoa</taxon>
        <taxon>Arthropoda</taxon>
        <taxon>Hexapoda</taxon>
        <taxon>Insecta</taxon>
        <taxon>Pterygota</taxon>
        <taxon>Neoptera</taxon>
        <taxon>Endopterygota</taxon>
        <taxon>Lepidoptera</taxon>
        <taxon>Glossata</taxon>
        <taxon>Ditrysia</taxon>
        <taxon>Tineoidea</taxon>
        <taxon>Psychidae</taxon>
        <taxon>Oiketicinae</taxon>
        <taxon>Eumeta</taxon>
    </lineage>
</organism>
<sequence length="113" mass="13170">MPMKRQRESYYGAIKFLSARAFLCSPSPCQPSAQTSGCPRRRRRPRHRTQTSERRPIGYGRRLRAAPAARRAPRAVALVLSDTAYRLFGNESERFRLPFRAFVFKFMIHQRSP</sequence>
<dbReference type="AlphaFoldDB" id="A0A4C1V613"/>
<evidence type="ECO:0000313" key="2">
    <source>
        <dbReference type="EMBL" id="GBP33464.1"/>
    </source>
</evidence>
<dbReference type="EMBL" id="BGZK01000274">
    <property type="protein sequence ID" value="GBP33464.1"/>
    <property type="molecule type" value="Genomic_DNA"/>
</dbReference>
<proteinExistence type="predicted"/>
<protein>
    <submittedName>
        <fullName evidence="2">Uncharacterized protein</fullName>
    </submittedName>
</protein>
<dbReference type="Proteomes" id="UP000299102">
    <property type="component" value="Unassembled WGS sequence"/>
</dbReference>
<comment type="caution">
    <text evidence="2">The sequence shown here is derived from an EMBL/GenBank/DDBJ whole genome shotgun (WGS) entry which is preliminary data.</text>
</comment>
<gene>
    <name evidence="2" type="ORF">EVAR_23867_1</name>
</gene>
<reference evidence="2 3" key="1">
    <citation type="journal article" date="2019" name="Commun. Biol.">
        <title>The bagworm genome reveals a unique fibroin gene that provides high tensile strength.</title>
        <authorList>
            <person name="Kono N."/>
            <person name="Nakamura H."/>
            <person name="Ohtoshi R."/>
            <person name="Tomita M."/>
            <person name="Numata K."/>
            <person name="Arakawa K."/>
        </authorList>
    </citation>
    <scope>NUCLEOTIDE SEQUENCE [LARGE SCALE GENOMIC DNA]</scope>
</reference>